<protein>
    <submittedName>
        <fullName evidence="1">Uncharacterized protein</fullName>
    </submittedName>
</protein>
<name>A0AAD1T9M7_PELCU</name>
<reference evidence="1" key="1">
    <citation type="submission" date="2022-03" db="EMBL/GenBank/DDBJ databases">
        <authorList>
            <person name="Alioto T."/>
            <person name="Alioto T."/>
            <person name="Gomez Garrido J."/>
        </authorList>
    </citation>
    <scope>NUCLEOTIDE SEQUENCE</scope>
</reference>
<evidence type="ECO:0000313" key="2">
    <source>
        <dbReference type="Proteomes" id="UP001295444"/>
    </source>
</evidence>
<keyword evidence="2" id="KW-1185">Reference proteome</keyword>
<sequence length="53" mass="5628">MARNFKNRINSWPTVNAPTAVQINHAAAATTHSSSGPGAHVHYLHAAVHDSRG</sequence>
<dbReference type="EMBL" id="OW240922">
    <property type="protein sequence ID" value="CAH2322115.1"/>
    <property type="molecule type" value="Genomic_DNA"/>
</dbReference>
<accession>A0AAD1T9M7</accession>
<dbReference type="Proteomes" id="UP001295444">
    <property type="component" value="Chromosome 11"/>
</dbReference>
<dbReference type="AlphaFoldDB" id="A0AAD1T9M7"/>
<feature type="non-terminal residue" evidence="1">
    <location>
        <position position="53"/>
    </location>
</feature>
<evidence type="ECO:0000313" key="1">
    <source>
        <dbReference type="EMBL" id="CAH2322115.1"/>
    </source>
</evidence>
<gene>
    <name evidence="1" type="ORF">PECUL_23A060236</name>
</gene>
<proteinExistence type="predicted"/>
<organism evidence="1 2">
    <name type="scientific">Pelobates cultripes</name>
    <name type="common">Western spadefoot toad</name>
    <dbReference type="NCBI Taxonomy" id="61616"/>
    <lineage>
        <taxon>Eukaryota</taxon>
        <taxon>Metazoa</taxon>
        <taxon>Chordata</taxon>
        <taxon>Craniata</taxon>
        <taxon>Vertebrata</taxon>
        <taxon>Euteleostomi</taxon>
        <taxon>Amphibia</taxon>
        <taxon>Batrachia</taxon>
        <taxon>Anura</taxon>
        <taxon>Pelobatoidea</taxon>
        <taxon>Pelobatidae</taxon>
        <taxon>Pelobates</taxon>
    </lineage>
</organism>